<gene>
    <name evidence="1" type="ORF">SAMN04488561_3321</name>
</gene>
<accession>A0A1H5MPN9</accession>
<protein>
    <submittedName>
        <fullName evidence="1">Uncharacterized protein</fullName>
    </submittedName>
</protein>
<reference evidence="2" key="1">
    <citation type="submission" date="2016-10" db="EMBL/GenBank/DDBJ databases">
        <authorList>
            <person name="Varghese N."/>
            <person name="Submissions S."/>
        </authorList>
    </citation>
    <scope>NUCLEOTIDE SEQUENCE [LARGE SCALE GENOMIC DNA]</scope>
    <source>
        <strain evidence="2">DSM 45237</strain>
    </source>
</reference>
<dbReference type="STRING" id="561176.SAMN04488561_3321"/>
<dbReference type="AlphaFoldDB" id="A0A1H5MPN9"/>
<sequence>MPRKYVIDPEIMSAVRRIASAVRWNKPEVEAQARHELAVLKASRAKQLRREAVVMLEAADRMERESAEEKEPVS</sequence>
<organism evidence="1 2">
    <name type="scientific">Jiangella alba</name>
    <dbReference type="NCBI Taxonomy" id="561176"/>
    <lineage>
        <taxon>Bacteria</taxon>
        <taxon>Bacillati</taxon>
        <taxon>Actinomycetota</taxon>
        <taxon>Actinomycetes</taxon>
        <taxon>Jiangellales</taxon>
        <taxon>Jiangellaceae</taxon>
        <taxon>Jiangella</taxon>
    </lineage>
</organism>
<evidence type="ECO:0000313" key="2">
    <source>
        <dbReference type="Proteomes" id="UP000181980"/>
    </source>
</evidence>
<dbReference type="RefSeq" id="WP_074946387.1">
    <property type="nucleotide sequence ID" value="NZ_FNUC01000003.1"/>
</dbReference>
<dbReference type="Proteomes" id="UP000181980">
    <property type="component" value="Unassembled WGS sequence"/>
</dbReference>
<name>A0A1H5MPN9_9ACTN</name>
<proteinExistence type="predicted"/>
<dbReference type="EMBL" id="FNUC01000003">
    <property type="protein sequence ID" value="SEE91246.1"/>
    <property type="molecule type" value="Genomic_DNA"/>
</dbReference>
<evidence type="ECO:0000313" key="1">
    <source>
        <dbReference type="EMBL" id="SEE91246.1"/>
    </source>
</evidence>
<keyword evidence="2" id="KW-1185">Reference proteome</keyword>